<evidence type="ECO:0000313" key="4">
    <source>
        <dbReference type="Proteomes" id="UP001059041"/>
    </source>
</evidence>
<dbReference type="PRINTS" id="PR02069">
    <property type="entry name" value="ECCREGULATOR"/>
</dbReference>
<dbReference type="EMBL" id="JAFHDT010000019">
    <property type="protein sequence ID" value="KAI7796336.1"/>
    <property type="molecule type" value="Genomic_DNA"/>
</dbReference>
<feature type="region of interest" description="Disordered" evidence="1">
    <location>
        <begin position="47"/>
        <end position="69"/>
    </location>
</feature>
<dbReference type="PANTHER" id="PTHR28602">
    <property type="entry name" value="ENDOTHELIAL CELL-SPECIFIC CHEMOTAXIS REGULATOR"/>
    <property type="match status" value="1"/>
</dbReference>
<keyword evidence="2" id="KW-0812">Transmembrane</keyword>
<keyword evidence="2" id="KW-1133">Transmembrane helix</keyword>
<sequence length="268" mass="28904">MRINHLDLVMEQLLYLLITLIASSSIISAGNDTNLLISTTTLPNTTALSTQLDDSNTAARTSPEMSVTPASHHDLVMTSHTFKTVSTTTTALLTSSHITRQTNITSSPLTSSESYTEATQRTVSSVATTKVDVSGNITPTVQLNITKSEVTAPPALLSGNSLTTLAFGVMSLILILIVVMVILVTTINLRGRCRRTKQQEGIKNYDSVVSDSNTTNNCEKESITLVSVRTINTDYDTDSPQVSSVRSTIVDNEDQELNRDLLNIKGGL</sequence>
<name>A0A9W7WDV1_TRIRA</name>
<evidence type="ECO:0000256" key="1">
    <source>
        <dbReference type="SAM" id="MobiDB-lite"/>
    </source>
</evidence>
<dbReference type="Proteomes" id="UP001059041">
    <property type="component" value="Linkage Group LG19"/>
</dbReference>
<evidence type="ECO:0000313" key="3">
    <source>
        <dbReference type="EMBL" id="KAI7796336.1"/>
    </source>
</evidence>
<proteinExistence type="predicted"/>
<dbReference type="InterPro" id="IPR026247">
    <property type="entry name" value="ECSCR"/>
</dbReference>
<feature type="transmembrane region" description="Helical" evidence="2">
    <location>
        <begin position="12"/>
        <end position="30"/>
    </location>
</feature>
<dbReference type="Pfam" id="PF15820">
    <property type="entry name" value="ECSCR"/>
    <property type="match status" value="1"/>
</dbReference>
<feature type="transmembrane region" description="Helical" evidence="2">
    <location>
        <begin position="165"/>
        <end position="189"/>
    </location>
</feature>
<organism evidence="3 4">
    <name type="scientific">Triplophysa rosa</name>
    <name type="common">Cave loach</name>
    <dbReference type="NCBI Taxonomy" id="992332"/>
    <lineage>
        <taxon>Eukaryota</taxon>
        <taxon>Metazoa</taxon>
        <taxon>Chordata</taxon>
        <taxon>Craniata</taxon>
        <taxon>Vertebrata</taxon>
        <taxon>Euteleostomi</taxon>
        <taxon>Actinopterygii</taxon>
        <taxon>Neopterygii</taxon>
        <taxon>Teleostei</taxon>
        <taxon>Ostariophysi</taxon>
        <taxon>Cypriniformes</taxon>
        <taxon>Nemacheilidae</taxon>
        <taxon>Triplophysa</taxon>
    </lineage>
</organism>
<dbReference type="PANTHER" id="PTHR28602:SF1">
    <property type="entry name" value="ENDOTHELIAL CELL-SPECIFIC CHEMOTAXIS REGULATOR"/>
    <property type="match status" value="1"/>
</dbReference>
<gene>
    <name evidence="3" type="ORF">IRJ41_023385</name>
</gene>
<keyword evidence="4" id="KW-1185">Reference proteome</keyword>
<evidence type="ECO:0000256" key="2">
    <source>
        <dbReference type="SAM" id="Phobius"/>
    </source>
</evidence>
<comment type="caution">
    <text evidence="3">The sequence shown here is derived from an EMBL/GenBank/DDBJ whole genome shotgun (WGS) entry which is preliminary data.</text>
</comment>
<reference evidence="3" key="1">
    <citation type="submission" date="2021-02" db="EMBL/GenBank/DDBJ databases">
        <title>Comparative genomics reveals that relaxation of natural selection precedes convergent phenotypic evolution of cavefish.</title>
        <authorList>
            <person name="Peng Z."/>
        </authorList>
    </citation>
    <scope>NUCLEOTIDE SEQUENCE</scope>
    <source>
        <tissue evidence="3">Muscle</tissue>
    </source>
</reference>
<accession>A0A9W7WDV1</accession>
<feature type="compositionally biased region" description="Polar residues" evidence="1">
    <location>
        <begin position="51"/>
        <end position="69"/>
    </location>
</feature>
<keyword evidence="2" id="KW-0472">Membrane</keyword>
<dbReference type="AlphaFoldDB" id="A0A9W7WDV1"/>
<protein>
    <submittedName>
        <fullName evidence="3">Cell wall protein DAN4</fullName>
    </submittedName>
</protein>